<evidence type="ECO:0000313" key="3">
    <source>
        <dbReference type="Proteomes" id="UP001205748"/>
    </source>
</evidence>
<dbReference type="AlphaFoldDB" id="A0AAE3HIE2"/>
<keyword evidence="3" id="KW-1185">Reference proteome</keyword>
<dbReference type="Pfam" id="PF01476">
    <property type="entry name" value="LysM"/>
    <property type="match status" value="1"/>
</dbReference>
<dbReference type="RefSeq" id="WP_257531924.1">
    <property type="nucleotide sequence ID" value="NZ_JANKAS010000010.1"/>
</dbReference>
<dbReference type="PROSITE" id="PS51782">
    <property type="entry name" value="LYSM"/>
    <property type="match status" value="1"/>
</dbReference>
<dbReference type="Pfam" id="PF12673">
    <property type="entry name" value="SipL"/>
    <property type="match status" value="3"/>
</dbReference>
<evidence type="ECO:0000259" key="1">
    <source>
        <dbReference type="PROSITE" id="PS51782"/>
    </source>
</evidence>
<dbReference type="CDD" id="cd00118">
    <property type="entry name" value="LysM"/>
    <property type="match status" value="1"/>
</dbReference>
<feature type="domain" description="LysM" evidence="1">
    <location>
        <begin position="472"/>
        <end position="516"/>
    </location>
</feature>
<gene>
    <name evidence="2" type="ORF">NSA47_10905</name>
</gene>
<proteinExistence type="predicted"/>
<dbReference type="InterPro" id="IPR018392">
    <property type="entry name" value="LysM"/>
</dbReference>
<dbReference type="Proteomes" id="UP001205748">
    <property type="component" value="Unassembled WGS sequence"/>
</dbReference>
<organism evidence="2 3">
    <name type="scientific">Irregularibacter muris</name>
    <dbReference type="NCBI Taxonomy" id="1796619"/>
    <lineage>
        <taxon>Bacteria</taxon>
        <taxon>Bacillati</taxon>
        <taxon>Bacillota</taxon>
        <taxon>Clostridia</taxon>
        <taxon>Eubacteriales</taxon>
        <taxon>Eubacteriaceae</taxon>
        <taxon>Irregularibacter</taxon>
    </lineage>
</organism>
<dbReference type="InterPro" id="IPR024300">
    <property type="entry name" value="SipL_SPOCS_dom"/>
</dbReference>
<reference evidence="2" key="1">
    <citation type="submission" date="2022-07" db="EMBL/GenBank/DDBJ databases">
        <title>Enhanced cultured diversity of the mouse gut microbiota enables custom-made synthetic communities.</title>
        <authorList>
            <person name="Afrizal A."/>
        </authorList>
    </citation>
    <scope>NUCLEOTIDE SEQUENCE</scope>
    <source>
        <strain evidence="2">DSM 28593</strain>
    </source>
</reference>
<dbReference type="Gene3D" id="3.10.350.10">
    <property type="entry name" value="LysM domain"/>
    <property type="match status" value="1"/>
</dbReference>
<dbReference type="SUPFAM" id="SSF54106">
    <property type="entry name" value="LysM domain"/>
    <property type="match status" value="1"/>
</dbReference>
<comment type="caution">
    <text evidence="2">The sequence shown here is derived from an EMBL/GenBank/DDBJ whole genome shotgun (WGS) entry which is preliminary data.</text>
</comment>
<sequence>MPLELVKEYLEVDQEVKRFTTQTMIEESVVVPDYKPDMEKILSVRGNIHVNNKVVEGNKFYVEGVVDCHIMYQTQEEGAKLQQISVDVPFSHWIEVENEGDIQSIIQTNIEYIDHQLLNTRKLDIRGVIGIQGKLVKKEQYPLLINIKGLEDMQMLRNWVKVTTVADKVNDQSMVKDQIDLGENMPAIVEIIKAQAKVLEKEIKLGDDRIMVNGSIEVEILYIGEEDGNQTIEYVQHEMPLAHFVESPGIHPDMQYQLSFNVEDILTHMNADDEGKFSLMDVEVLVGMTGTLYETHEIESIVDAYSPSIKTALQTEKIFAHEMIDNLMAQATVKGKIETPIEKEEIENILSVGGKVKVSDAQRVEDKWIIEGVVDTEVLYKVVAEGENYESAQAEIPFQHEFHVEEVADVFGDVFTNIRHMSYQVVGPNEIEVKMVLDIQSQLFKPVTVYAISEIEELPLEEEEESKDAKINVYFKQPSDSLWEIAKRYGVTIEDVLKQNDIKDQDQIPNYAPIIISKKSQYMLK</sequence>
<accession>A0AAE3HIE2</accession>
<name>A0AAE3HIE2_9FIRM</name>
<dbReference type="InterPro" id="IPR036779">
    <property type="entry name" value="LysM_dom_sf"/>
</dbReference>
<protein>
    <submittedName>
        <fullName evidence="2">DUF3794 domain-containing protein</fullName>
    </submittedName>
</protein>
<dbReference type="EMBL" id="JANKAS010000010">
    <property type="protein sequence ID" value="MCR1899494.1"/>
    <property type="molecule type" value="Genomic_DNA"/>
</dbReference>
<evidence type="ECO:0000313" key="2">
    <source>
        <dbReference type="EMBL" id="MCR1899494.1"/>
    </source>
</evidence>